<evidence type="ECO:0008006" key="4">
    <source>
        <dbReference type="Google" id="ProtNLM"/>
    </source>
</evidence>
<dbReference type="EMBL" id="MFBD01000037">
    <property type="protein sequence ID" value="OGD88135.1"/>
    <property type="molecule type" value="Genomic_DNA"/>
</dbReference>
<organism evidence="2 3">
    <name type="scientific">Candidatus Curtissbacteria bacterium RIFCSPHIGHO2_02_FULL_40_16b</name>
    <dbReference type="NCBI Taxonomy" id="1797714"/>
    <lineage>
        <taxon>Bacteria</taxon>
        <taxon>Candidatus Curtissiibacteriota</taxon>
    </lineage>
</organism>
<evidence type="ECO:0000313" key="3">
    <source>
        <dbReference type="Proteomes" id="UP000177369"/>
    </source>
</evidence>
<dbReference type="InterPro" id="IPR007211">
    <property type="entry name" value="DUF378"/>
</dbReference>
<gene>
    <name evidence="2" type="ORF">A3D04_01550</name>
</gene>
<dbReference type="Proteomes" id="UP000177369">
    <property type="component" value="Unassembled WGS sequence"/>
</dbReference>
<dbReference type="STRING" id="1797714.A3D04_01550"/>
<dbReference type="PANTHER" id="PTHR37304">
    <property type="entry name" value="MEMBRANE PROTEIN-RELATED"/>
    <property type="match status" value="1"/>
</dbReference>
<keyword evidence="1" id="KW-0812">Transmembrane</keyword>
<keyword evidence="1" id="KW-0472">Membrane</keyword>
<evidence type="ECO:0000256" key="1">
    <source>
        <dbReference type="SAM" id="Phobius"/>
    </source>
</evidence>
<feature type="transmembrane region" description="Helical" evidence="1">
    <location>
        <begin position="48"/>
        <end position="66"/>
    </location>
</feature>
<keyword evidence="1" id="KW-1133">Transmembrane helix</keyword>
<reference evidence="2 3" key="1">
    <citation type="journal article" date="2016" name="Nat. Commun.">
        <title>Thousands of microbial genomes shed light on interconnected biogeochemical processes in an aquifer system.</title>
        <authorList>
            <person name="Anantharaman K."/>
            <person name="Brown C.T."/>
            <person name="Hug L.A."/>
            <person name="Sharon I."/>
            <person name="Castelle C.J."/>
            <person name="Probst A.J."/>
            <person name="Thomas B.C."/>
            <person name="Singh A."/>
            <person name="Wilkins M.J."/>
            <person name="Karaoz U."/>
            <person name="Brodie E.L."/>
            <person name="Williams K.H."/>
            <person name="Hubbard S.S."/>
            <person name="Banfield J.F."/>
        </authorList>
    </citation>
    <scope>NUCLEOTIDE SEQUENCE [LARGE SCALE GENOMIC DNA]</scope>
</reference>
<proteinExistence type="predicted"/>
<name>A0A1F5G8I6_9BACT</name>
<accession>A0A1F5G8I6</accession>
<dbReference type="Pfam" id="PF04070">
    <property type="entry name" value="DUF378"/>
    <property type="match status" value="1"/>
</dbReference>
<protein>
    <recommendedName>
        <fullName evidence="4">DUF378 domain-containing protein</fullName>
    </recommendedName>
</protein>
<dbReference type="AlphaFoldDB" id="A0A1F5G8I6"/>
<comment type="caution">
    <text evidence="2">The sequence shown here is derived from an EMBL/GenBank/DDBJ whole genome shotgun (WGS) entry which is preliminary data.</text>
</comment>
<evidence type="ECO:0000313" key="2">
    <source>
        <dbReference type="EMBL" id="OGD88135.1"/>
    </source>
</evidence>
<sequence>MDKKISKLVHMVTFALLVIGGLNLGLAALVQGLNIVNLILGSVPILERIFYILVGLSAVYIGATHMQDCKICSEKKAS</sequence>
<feature type="transmembrane region" description="Helical" evidence="1">
    <location>
        <begin position="12"/>
        <end position="36"/>
    </location>
</feature>
<dbReference type="PANTHER" id="PTHR37304:SF1">
    <property type="entry name" value="MEMBRANE PROTEIN"/>
    <property type="match status" value="1"/>
</dbReference>